<evidence type="ECO:0000313" key="3">
    <source>
        <dbReference type="EMBL" id="WAX56454.1"/>
    </source>
</evidence>
<accession>A0ABY7JV73</accession>
<evidence type="ECO:0000256" key="1">
    <source>
        <dbReference type="SAM" id="MobiDB-lite"/>
    </source>
</evidence>
<reference evidence="3" key="1">
    <citation type="submission" date="2022-05" db="EMBL/GenBank/DDBJ databases">
        <title>Jatrophihabitans sp. SB3-54 whole genome sequence.</title>
        <authorList>
            <person name="Suh M.K."/>
            <person name="Eom M.K."/>
            <person name="Kim J.S."/>
            <person name="Kim H.S."/>
            <person name="Do H.E."/>
            <person name="Shin Y.K."/>
            <person name="Lee J.-S."/>
        </authorList>
    </citation>
    <scope>NUCLEOTIDE SEQUENCE</scope>
    <source>
        <strain evidence="3">SB3-54</strain>
    </source>
</reference>
<evidence type="ECO:0000313" key="4">
    <source>
        <dbReference type="Proteomes" id="UP001164693"/>
    </source>
</evidence>
<feature type="region of interest" description="Disordered" evidence="1">
    <location>
        <begin position="1"/>
        <end position="137"/>
    </location>
</feature>
<feature type="compositionally biased region" description="Acidic residues" evidence="1">
    <location>
        <begin position="73"/>
        <end position="87"/>
    </location>
</feature>
<sequence>MSDDSGRFGDSGYESGDPDEQADVVDPIDGLLGGDPDEPMQTGYSSPDREPHNLRDGLTAAEEREGPSLDEQLAAEEPEVTGVDDEPDPRAGRLVAPDEGSGIDEEAEEVAEDVGPAGYASSAEEAAMHIREDPDGR</sequence>
<dbReference type="Proteomes" id="UP001164693">
    <property type="component" value="Chromosome"/>
</dbReference>
<dbReference type="RefSeq" id="WP_269442987.1">
    <property type="nucleotide sequence ID" value="NZ_CP097463.1"/>
</dbReference>
<dbReference type="EMBL" id="CP097463">
    <property type="protein sequence ID" value="WAX56454.1"/>
    <property type="molecule type" value="Genomic_DNA"/>
</dbReference>
<feature type="compositionally biased region" description="Basic and acidic residues" evidence="1">
    <location>
        <begin position="126"/>
        <end position="137"/>
    </location>
</feature>
<dbReference type="Pfam" id="PF18970">
    <property type="entry name" value="DUF5709"/>
    <property type="match status" value="1"/>
</dbReference>
<feature type="domain" description="DUF5709" evidence="2">
    <location>
        <begin position="86"/>
        <end position="133"/>
    </location>
</feature>
<name>A0ABY7JV73_9ACTN</name>
<gene>
    <name evidence="3" type="ORF">M6B22_18230</name>
</gene>
<protein>
    <submittedName>
        <fullName evidence="3">DUF5709 domain-containing protein</fullName>
    </submittedName>
</protein>
<evidence type="ECO:0000259" key="2">
    <source>
        <dbReference type="Pfam" id="PF18970"/>
    </source>
</evidence>
<dbReference type="InterPro" id="IPR043763">
    <property type="entry name" value="DUF5709"/>
</dbReference>
<organism evidence="3 4">
    <name type="scientific">Jatrophihabitans cynanchi</name>
    <dbReference type="NCBI Taxonomy" id="2944128"/>
    <lineage>
        <taxon>Bacteria</taxon>
        <taxon>Bacillati</taxon>
        <taxon>Actinomycetota</taxon>
        <taxon>Actinomycetes</taxon>
        <taxon>Jatrophihabitantales</taxon>
        <taxon>Jatrophihabitantaceae</taxon>
        <taxon>Jatrophihabitans</taxon>
    </lineage>
</organism>
<feature type="compositionally biased region" description="Basic and acidic residues" evidence="1">
    <location>
        <begin position="47"/>
        <end position="67"/>
    </location>
</feature>
<proteinExistence type="predicted"/>
<feature type="compositionally biased region" description="Acidic residues" evidence="1">
    <location>
        <begin position="101"/>
        <end position="112"/>
    </location>
</feature>
<keyword evidence="4" id="KW-1185">Reference proteome</keyword>